<dbReference type="Proteomes" id="UP000275078">
    <property type="component" value="Unassembled WGS sequence"/>
</dbReference>
<keyword evidence="1" id="KW-0732">Signal</keyword>
<keyword evidence="3" id="KW-1185">Reference proteome</keyword>
<reference evidence="2 3" key="1">
    <citation type="journal article" date="2018" name="Nat. Ecol. Evol.">
        <title>Pezizomycetes genomes reveal the molecular basis of ectomycorrhizal truffle lifestyle.</title>
        <authorList>
            <person name="Murat C."/>
            <person name="Payen T."/>
            <person name="Noel B."/>
            <person name="Kuo A."/>
            <person name="Morin E."/>
            <person name="Chen J."/>
            <person name="Kohler A."/>
            <person name="Krizsan K."/>
            <person name="Balestrini R."/>
            <person name="Da Silva C."/>
            <person name="Montanini B."/>
            <person name="Hainaut M."/>
            <person name="Levati E."/>
            <person name="Barry K.W."/>
            <person name="Belfiori B."/>
            <person name="Cichocki N."/>
            <person name="Clum A."/>
            <person name="Dockter R.B."/>
            <person name="Fauchery L."/>
            <person name="Guy J."/>
            <person name="Iotti M."/>
            <person name="Le Tacon F."/>
            <person name="Lindquist E.A."/>
            <person name="Lipzen A."/>
            <person name="Malagnac F."/>
            <person name="Mello A."/>
            <person name="Molinier V."/>
            <person name="Miyauchi S."/>
            <person name="Poulain J."/>
            <person name="Riccioni C."/>
            <person name="Rubini A."/>
            <person name="Sitrit Y."/>
            <person name="Splivallo R."/>
            <person name="Traeger S."/>
            <person name="Wang M."/>
            <person name="Zifcakova L."/>
            <person name="Wipf D."/>
            <person name="Zambonelli A."/>
            <person name="Paolocci F."/>
            <person name="Nowrousian M."/>
            <person name="Ottonello S."/>
            <person name="Baldrian P."/>
            <person name="Spatafora J.W."/>
            <person name="Henrissat B."/>
            <person name="Nagy L.G."/>
            <person name="Aury J.M."/>
            <person name="Wincker P."/>
            <person name="Grigoriev I.V."/>
            <person name="Bonfante P."/>
            <person name="Martin F.M."/>
        </authorList>
    </citation>
    <scope>NUCLEOTIDE SEQUENCE [LARGE SCALE GENOMIC DNA]</scope>
    <source>
        <strain evidence="2 3">RN42</strain>
    </source>
</reference>
<organism evidence="2 3">
    <name type="scientific">Ascobolus immersus RN42</name>
    <dbReference type="NCBI Taxonomy" id="1160509"/>
    <lineage>
        <taxon>Eukaryota</taxon>
        <taxon>Fungi</taxon>
        <taxon>Dikarya</taxon>
        <taxon>Ascomycota</taxon>
        <taxon>Pezizomycotina</taxon>
        <taxon>Pezizomycetes</taxon>
        <taxon>Pezizales</taxon>
        <taxon>Ascobolaceae</taxon>
        <taxon>Ascobolus</taxon>
    </lineage>
</organism>
<feature type="chain" id="PRO_5018149057" evidence="1">
    <location>
        <begin position="21"/>
        <end position="158"/>
    </location>
</feature>
<evidence type="ECO:0000313" key="3">
    <source>
        <dbReference type="Proteomes" id="UP000275078"/>
    </source>
</evidence>
<evidence type="ECO:0000313" key="2">
    <source>
        <dbReference type="EMBL" id="RPA77696.1"/>
    </source>
</evidence>
<accession>A0A3N4HX61</accession>
<feature type="signal peptide" evidence="1">
    <location>
        <begin position="1"/>
        <end position="20"/>
    </location>
</feature>
<evidence type="ECO:0000256" key="1">
    <source>
        <dbReference type="SAM" id="SignalP"/>
    </source>
</evidence>
<gene>
    <name evidence="2" type="ORF">BJ508DRAFT_416946</name>
</gene>
<name>A0A3N4HX61_ASCIM</name>
<dbReference type="AlphaFoldDB" id="A0A3N4HX61"/>
<sequence>MKLSFSTALALLSLAPLISARTLPYLGPFPSSNLPETDSDKSAIGPICMGLFSACYPELARHNTLFNRPKPKRSISSDEIEAEVKSAFVGPWKGICAQLGGCNGDTSAFNLIASSQFPNKGKRAESDEDEDEGVKRAMSFINMLLCKEGSPYCGKIWR</sequence>
<dbReference type="EMBL" id="ML119722">
    <property type="protein sequence ID" value="RPA77696.1"/>
    <property type="molecule type" value="Genomic_DNA"/>
</dbReference>
<protein>
    <submittedName>
        <fullName evidence="2">Uncharacterized protein</fullName>
    </submittedName>
</protein>
<proteinExistence type="predicted"/>